<gene>
    <name evidence="1" type="ORF">Q4528_14150</name>
</gene>
<evidence type="ECO:0000313" key="1">
    <source>
        <dbReference type="EMBL" id="MDO6575254.1"/>
    </source>
</evidence>
<protein>
    <submittedName>
        <fullName evidence="1">Uncharacterized protein</fullName>
    </submittedName>
</protein>
<name>A0AAW7YSH4_9STAP</name>
<accession>A0AAW7YSH4</accession>
<dbReference type="EMBL" id="JAUOQO010000411">
    <property type="protein sequence ID" value="MDO6575254.1"/>
    <property type="molecule type" value="Genomic_DNA"/>
</dbReference>
<reference evidence="1" key="1">
    <citation type="submission" date="2023-07" db="EMBL/GenBank/DDBJ databases">
        <title>Genome content predicts the carbon catabolic preferences of heterotrophic bacteria.</title>
        <authorList>
            <person name="Gralka M."/>
        </authorList>
    </citation>
    <scope>NUCLEOTIDE SEQUENCE</scope>
    <source>
        <strain evidence="1">E2R20</strain>
    </source>
</reference>
<sequence length="88" mass="10159">GKPMIRVLNPLFIGFHKSPDVERVEKGDYCYYRRTITTVDLITKYGEKLTPEEFQRLGVYHTALSAYDKRFDVQGGTATSVRNNLDEE</sequence>
<feature type="non-terminal residue" evidence="1">
    <location>
        <position position="1"/>
    </location>
</feature>
<dbReference type="AlphaFoldDB" id="A0AAW7YSH4"/>
<comment type="caution">
    <text evidence="1">The sequence shown here is derived from an EMBL/GenBank/DDBJ whole genome shotgun (WGS) entry which is preliminary data.</text>
</comment>
<dbReference type="RefSeq" id="WP_303522261.1">
    <property type="nucleotide sequence ID" value="NZ_JAUOQO010000411.1"/>
</dbReference>
<evidence type="ECO:0000313" key="2">
    <source>
        <dbReference type="Proteomes" id="UP001170310"/>
    </source>
</evidence>
<dbReference type="Proteomes" id="UP001170310">
    <property type="component" value="Unassembled WGS sequence"/>
</dbReference>
<keyword evidence="2" id="KW-1185">Reference proteome</keyword>
<organism evidence="1 2">
    <name type="scientific">Staphylococcus pasteuri_A</name>
    <dbReference type="NCBI Taxonomy" id="3062664"/>
    <lineage>
        <taxon>Bacteria</taxon>
        <taxon>Bacillati</taxon>
        <taxon>Bacillota</taxon>
        <taxon>Bacilli</taxon>
        <taxon>Bacillales</taxon>
        <taxon>Staphylococcaceae</taxon>
        <taxon>Staphylococcus</taxon>
    </lineage>
</organism>
<feature type="non-terminal residue" evidence="1">
    <location>
        <position position="88"/>
    </location>
</feature>
<proteinExistence type="predicted"/>